<evidence type="ECO:0000313" key="1">
    <source>
        <dbReference type="EMBL" id="MXO90179.1"/>
    </source>
</evidence>
<organism evidence="1 2">
    <name type="scientific">Pontixanthobacter aquaemixtae</name>
    <dbReference type="NCBI Taxonomy" id="1958940"/>
    <lineage>
        <taxon>Bacteria</taxon>
        <taxon>Pseudomonadati</taxon>
        <taxon>Pseudomonadota</taxon>
        <taxon>Alphaproteobacteria</taxon>
        <taxon>Sphingomonadales</taxon>
        <taxon>Erythrobacteraceae</taxon>
        <taxon>Pontixanthobacter</taxon>
    </lineage>
</organism>
<proteinExistence type="predicted"/>
<evidence type="ECO:0000313" key="2">
    <source>
        <dbReference type="Proteomes" id="UP000442714"/>
    </source>
</evidence>
<comment type="caution">
    <text evidence="1">The sequence shown here is derived from an EMBL/GenBank/DDBJ whole genome shotgun (WGS) entry which is preliminary data.</text>
</comment>
<sequence length="115" mass="12509">MSAELERQLREDRILRDAALELVKADISHVKADFSAKSIGSRFATRMSEGAVDVFDEAVEAADSNKGVLTTLIAAIVLWFARNPIMALFSDEEVGDDQTALDAQTDANPHEDSAD</sequence>
<dbReference type="RefSeq" id="WP_160603656.1">
    <property type="nucleotide sequence ID" value="NZ_WTYX01000001.1"/>
</dbReference>
<protein>
    <submittedName>
        <fullName evidence="1">Uncharacterized protein</fullName>
    </submittedName>
</protein>
<dbReference type="EMBL" id="WTYX01000001">
    <property type="protein sequence ID" value="MXO90179.1"/>
    <property type="molecule type" value="Genomic_DNA"/>
</dbReference>
<accession>A0A844ZXF2</accession>
<name>A0A844ZXF2_9SPHN</name>
<dbReference type="Proteomes" id="UP000442714">
    <property type="component" value="Unassembled WGS sequence"/>
</dbReference>
<dbReference type="AlphaFoldDB" id="A0A844ZXF2"/>
<reference evidence="1 2" key="1">
    <citation type="submission" date="2019-12" db="EMBL/GenBank/DDBJ databases">
        <title>Genomic-based taxomic classification of the family Erythrobacteraceae.</title>
        <authorList>
            <person name="Xu L."/>
        </authorList>
    </citation>
    <scope>NUCLEOTIDE SEQUENCE [LARGE SCALE GENOMIC DNA]</scope>
    <source>
        <strain evidence="1 2">KCTC 52763</strain>
    </source>
</reference>
<keyword evidence="2" id="KW-1185">Reference proteome</keyword>
<gene>
    <name evidence="1" type="ORF">GRI41_05055</name>
</gene>
<dbReference type="OrthoDB" id="7433140at2"/>